<protein>
    <submittedName>
        <fullName evidence="9">Tyrosine-type recombinase/integrase</fullName>
    </submittedName>
</protein>
<dbReference type="GO" id="GO:0003677">
    <property type="term" value="F:DNA binding"/>
    <property type="evidence" value="ECO:0007669"/>
    <property type="project" value="UniProtKB-UniRule"/>
</dbReference>
<comment type="caution">
    <text evidence="9">The sequence shown here is derived from an EMBL/GenBank/DDBJ whole genome shotgun (WGS) entry which is preliminary data.</text>
</comment>
<feature type="region of interest" description="Disordered" evidence="6">
    <location>
        <begin position="1"/>
        <end position="20"/>
    </location>
</feature>
<dbReference type="SUPFAM" id="SSF56349">
    <property type="entry name" value="DNA breaking-rejoining enzymes"/>
    <property type="match status" value="1"/>
</dbReference>
<dbReference type="CDD" id="cd00796">
    <property type="entry name" value="INT_Rci_Hp1_C"/>
    <property type="match status" value="1"/>
</dbReference>
<dbReference type="InterPro" id="IPR038488">
    <property type="entry name" value="Integrase_DNA-bd_sf"/>
</dbReference>
<reference evidence="9 10" key="1">
    <citation type="submission" date="2020-04" db="EMBL/GenBank/DDBJ databases">
        <title>Novosphingobium sp. TW-4 isolated from soil.</title>
        <authorList>
            <person name="Dahal R.H."/>
            <person name="Chaudhary D.K."/>
        </authorList>
    </citation>
    <scope>NUCLEOTIDE SEQUENCE [LARGE SCALE GENOMIC DNA]</scope>
    <source>
        <strain evidence="9 10">TW-4</strain>
    </source>
</reference>
<keyword evidence="2" id="KW-0229">DNA integration</keyword>
<feature type="domain" description="Tyr recombinase" evidence="7">
    <location>
        <begin position="234"/>
        <end position="405"/>
    </location>
</feature>
<dbReference type="AlphaFoldDB" id="A0A7Y0GCF6"/>
<dbReference type="InterPro" id="IPR010998">
    <property type="entry name" value="Integrase_recombinase_N"/>
</dbReference>
<keyword evidence="3 5" id="KW-0238">DNA-binding</keyword>
<evidence type="ECO:0000256" key="2">
    <source>
        <dbReference type="ARBA" id="ARBA00022908"/>
    </source>
</evidence>
<evidence type="ECO:0000259" key="8">
    <source>
        <dbReference type="PROSITE" id="PS51900"/>
    </source>
</evidence>
<dbReference type="InterPro" id="IPR011010">
    <property type="entry name" value="DNA_brk_join_enz"/>
</dbReference>
<proteinExistence type="inferred from homology"/>
<evidence type="ECO:0000313" key="10">
    <source>
        <dbReference type="Proteomes" id="UP000583556"/>
    </source>
</evidence>
<dbReference type="Proteomes" id="UP000583556">
    <property type="component" value="Unassembled WGS sequence"/>
</dbReference>
<evidence type="ECO:0000256" key="6">
    <source>
        <dbReference type="SAM" id="MobiDB-lite"/>
    </source>
</evidence>
<dbReference type="InterPro" id="IPR004107">
    <property type="entry name" value="Integrase_SAM-like_N"/>
</dbReference>
<dbReference type="GO" id="GO:0006310">
    <property type="term" value="P:DNA recombination"/>
    <property type="evidence" value="ECO:0007669"/>
    <property type="project" value="UniProtKB-KW"/>
</dbReference>
<evidence type="ECO:0000259" key="7">
    <source>
        <dbReference type="PROSITE" id="PS51898"/>
    </source>
</evidence>
<evidence type="ECO:0000256" key="4">
    <source>
        <dbReference type="ARBA" id="ARBA00023172"/>
    </source>
</evidence>
<sequence>MLDNSETVEPSSSFNLARPDGHLVTANQAAERVSAVPENRCRLTGHIARRKAPARHTTFWDTDVPGFGLRCRASGTKTWIVKYRERRMMRVRTLGSPQTMKVDAARREARRVLAEAMLAGLPTRPVATADDALTFAVFAPEFLACSARHWKPATLVRNRRAIERDLIPFFGEMRLSEIERTDIARWRDSMASRSGNFNRAVPVLSALMNEAEVFGHRRRGSNPCRGIARYKRKQPQRYLSPAEYRALGAALENAEGEMPRAVPIIRLLIYTGARLSEIAMLRWEWVKPPRLFLPDSKTGPKVIYLNAPARAVLAKLDTGQGKGLVFPAPRDPAKSFDPTSHWHQLRARAGLADVRLHDLRHSFASMAIRDGISLTLIGRLLGHALPETTERYAHLADDTVLEAAQRVSGAIAVKLGLVA</sequence>
<evidence type="ECO:0000256" key="5">
    <source>
        <dbReference type="PROSITE-ProRule" id="PRU01248"/>
    </source>
</evidence>
<organism evidence="9 10">
    <name type="scientific">Novosphingobium olei</name>
    <dbReference type="NCBI Taxonomy" id="2728851"/>
    <lineage>
        <taxon>Bacteria</taxon>
        <taxon>Pseudomonadati</taxon>
        <taxon>Pseudomonadota</taxon>
        <taxon>Alphaproteobacteria</taxon>
        <taxon>Sphingomonadales</taxon>
        <taxon>Sphingomonadaceae</taxon>
        <taxon>Novosphingobium</taxon>
    </lineage>
</organism>
<dbReference type="GO" id="GO:0015074">
    <property type="term" value="P:DNA integration"/>
    <property type="evidence" value="ECO:0007669"/>
    <property type="project" value="UniProtKB-KW"/>
</dbReference>
<dbReference type="Pfam" id="PF13356">
    <property type="entry name" value="Arm-DNA-bind_3"/>
    <property type="match status" value="1"/>
</dbReference>
<evidence type="ECO:0000256" key="1">
    <source>
        <dbReference type="ARBA" id="ARBA00008857"/>
    </source>
</evidence>
<dbReference type="InterPro" id="IPR002104">
    <property type="entry name" value="Integrase_catalytic"/>
</dbReference>
<dbReference type="InterPro" id="IPR025166">
    <property type="entry name" value="Integrase_DNA_bind_dom"/>
</dbReference>
<comment type="similarity">
    <text evidence="1">Belongs to the 'phage' integrase family.</text>
</comment>
<dbReference type="EMBL" id="JABBGM010000015">
    <property type="protein sequence ID" value="NML96009.1"/>
    <property type="molecule type" value="Genomic_DNA"/>
</dbReference>
<keyword evidence="4" id="KW-0233">DNA recombination</keyword>
<dbReference type="Gene3D" id="3.30.160.390">
    <property type="entry name" value="Integrase, DNA-binding domain"/>
    <property type="match status" value="1"/>
</dbReference>
<feature type="domain" description="Core-binding (CB)" evidence="8">
    <location>
        <begin position="133"/>
        <end position="212"/>
    </location>
</feature>
<dbReference type="Gene3D" id="1.10.150.130">
    <property type="match status" value="1"/>
</dbReference>
<dbReference type="PANTHER" id="PTHR30629:SF2">
    <property type="entry name" value="PROPHAGE INTEGRASE INTS-RELATED"/>
    <property type="match status" value="1"/>
</dbReference>
<dbReference type="Gene3D" id="1.10.443.10">
    <property type="entry name" value="Intergrase catalytic core"/>
    <property type="match status" value="1"/>
</dbReference>
<dbReference type="InterPro" id="IPR013762">
    <property type="entry name" value="Integrase-like_cat_sf"/>
</dbReference>
<gene>
    <name evidence="9" type="ORF">HHL27_20260</name>
</gene>
<dbReference type="InterPro" id="IPR050808">
    <property type="entry name" value="Phage_Integrase"/>
</dbReference>
<dbReference type="Pfam" id="PF00589">
    <property type="entry name" value="Phage_integrase"/>
    <property type="match status" value="1"/>
</dbReference>
<evidence type="ECO:0000256" key="3">
    <source>
        <dbReference type="ARBA" id="ARBA00023125"/>
    </source>
</evidence>
<keyword evidence="10" id="KW-1185">Reference proteome</keyword>
<dbReference type="PROSITE" id="PS51900">
    <property type="entry name" value="CB"/>
    <property type="match status" value="1"/>
</dbReference>
<evidence type="ECO:0000313" key="9">
    <source>
        <dbReference type="EMBL" id="NML96009.1"/>
    </source>
</evidence>
<dbReference type="Pfam" id="PF14659">
    <property type="entry name" value="Phage_int_SAM_3"/>
    <property type="match status" value="1"/>
</dbReference>
<feature type="compositionally biased region" description="Polar residues" evidence="6">
    <location>
        <begin position="1"/>
        <end position="15"/>
    </location>
</feature>
<name>A0A7Y0GCF6_9SPHN</name>
<dbReference type="PROSITE" id="PS51898">
    <property type="entry name" value="TYR_RECOMBINASE"/>
    <property type="match status" value="1"/>
</dbReference>
<dbReference type="InterPro" id="IPR044068">
    <property type="entry name" value="CB"/>
</dbReference>
<dbReference type="PANTHER" id="PTHR30629">
    <property type="entry name" value="PROPHAGE INTEGRASE"/>
    <property type="match status" value="1"/>
</dbReference>
<accession>A0A7Y0GCF6</accession>